<evidence type="ECO:0000313" key="1">
    <source>
        <dbReference type="EMBL" id="GAV65921.1"/>
    </source>
</evidence>
<organism evidence="1 2">
    <name type="scientific">Cephalotus follicularis</name>
    <name type="common">Albany pitcher plant</name>
    <dbReference type="NCBI Taxonomy" id="3775"/>
    <lineage>
        <taxon>Eukaryota</taxon>
        <taxon>Viridiplantae</taxon>
        <taxon>Streptophyta</taxon>
        <taxon>Embryophyta</taxon>
        <taxon>Tracheophyta</taxon>
        <taxon>Spermatophyta</taxon>
        <taxon>Magnoliopsida</taxon>
        <taxon>eudicotyledons</taxon>
        <taxon>Gunneridae</taxon>
        <taxon>Pentapetalae</taxon>
        <taxon>rosids</taxon>
        <taxon>fabids</taxon>
        <taxon>Oxalidales</taxon>
        <taxon>Cephalotaceae</taxon>
        <taxon>Cephalotus</taxon>
    </lineage>
</organism>
<dbReference type="EMBL" id="BDDD01000443">
    <property type="protein sequence ID" value="GAV65921.1"/>
    <property type="molecule type" value="Genomic_DNA"/>
</dbReference>
<proteinExistence type="predicted"/>
<keyword evidence="2" id="KW-1185">Reference proteome</keyword>
<comment type="caution">
    <text evidence="1">The sequence shown here is derived from an EMBL/GenBank/DDBJ whole genome shotgun (WGS) entry which is preliminary data.</text>
</comment>
<feature type="non-terminal residue" evidence="1">
    <location>
        <position position="1"/>
    </location>
</feature>
<name>A0A1Q3BD26_CEPFO</name>
<sequence length="99" mass="11372">PKLVQEKITGINKKTGCCTYNVSHNKCWRHFLKAANTLNLDDSGKASQWVYYTRYRMLLGFSVGQMAIAILEPCCKEFSILITYLRKILCLTIYTLKTS</sequence>
<gene>
    <name evidence="1" type="ORF">CFOL_v3_09433</name>
</gene>
<reference evidence="2" key="1">
    <citation type="submission" date="2016-04" db="EMBL/GenBank/DDBJ databases">
        <title>Cephalotus genome sequencing.</title>
        <authorList>
            <person name="Fukushima K."/>
            <person name="Hasebe M."/>
            <person name="Fang X."/>
        </authorList>
    </citation>
    <scope>NUCLEOTIDE SEQUENCE [LARGE SCALE GENOMIC DNA]</scope>
    <source>
        <strain evidence="2">cv. St1</strain>
    </source>
</reference>
<evidence type="ECO:0000313" key="2">
    <source>
        <dbReference type="Proteomes" id="UP000187406"/>
    </source>
</evidence>
<dbReference type="InParanoid" id="A0A1Q3BD26"/>
<accession>A0A1Q3BD26</accession>
<protein>
    <submittedName>
        <fullName evidence="1">Uncharacterized protein</fullName>
    </submittedName>
</protein>
<dbReference type="AlphaFoldDB" id="A0A1Q3BD26"/>
<dbReference type="Proteomes" id="UP000187406">
    <property type="component" value="Unassembled WGS sequence"/>
</dbReference>